<reference evidence="2" key="1">
    <citation type="submission" date="2023-03" db="EMBL/GenBank/DDBJ databases">
        <title>Massive genome expansion in bonnet fungi (Mycena s.s.) driven by repeated elements and novel gene families across ecological guilds.</title>
        <authorList>
            <consortium name="Lawrence Berkeley National Laboratory"/>
            <person name="Harder C.B."/>
            <person name="Miyauchi S."/>
            <person name="Viragh M."/>
            <person name="Kuo A."/>
            <person name="Thoen E."/>
            <person name="Andreopoulos B."/>
            <person name="Lu D."/>
            <person name="Skrede I."/>
            <person name="Drula E."/>
            <person name="Henrissat B."/>
            <person name="Morin E."/>
            <person name="Kohler A."/>
            <person name="Barry K."/>
            <person name="LaButti K."/>
            <person name="Morin E."/>
            <person name="Salamov A."/>
            <person name="Lipzen A."/>
            <person name="Mereny Z."/>
            <person name="Hegedus B."/>
            <person name="Baldrian P."/>
            <person name="Stursova M."/>
            <person name="Weitz H."/>
            <person name="Taylor A."/>
            <person name="Grigoriev I.V."/>
            <person name="Nagy L.G."/>
            <person name="Martin F."/>
            <person name="Kauserud H."/>
        </authorList>
    </citation>
    <scope>NUCLEOTIDE SEQUENCE</scope>
    <source>
        <strain evidence="2">CBHHK067</strain>
    </source>
</reference>
<sequence length="543" mass="59207">MTQPESNGMRADSTNENAPVRRVRTGVHGSVLFLVSLSTFGLPPPGPCAVLSTFPRVPSHDKICPPARANASHIHPAPAAEHDAPRVLPSRRCASRLLPVPCATVLAHLPIPVRRCSTSTPAPAEARHPEELRRAGPAAPSLTPLPPPVTLAFADNPRHPGRGVPRTTTRNVGNADMEGGDALGCAEDWAAGDRTMVEHATLLEYGDGTQYSPHQQNDPVHMHAALDSKTRTSWDRERVDGRRRAWPGRRAGAALMRGVRGREAAARWGRSVDAGHTGTQHEHEQHARRSPPSTDAVEDDEETPRGLGAERRDDTTPCDGPAYDDDAGLAFPAKQYEHAADGPMHMHDSPHARPPKKTRTSGIARRDGWTSARISTPRTHHRHESRRFYALHPHAARPSTPAPSSADSTRTRGLGMLRDGRRPQQTMKRRAEDWAPRGGTTVARRPRATLPLLSRAGADAPSSRARFAWRTVERTTGDRGAAADVGVCREGKAEGGRGHRCARPACAGEIRLWPSTRARPSRAAHTTSPRRARTRVDARRRRR</sequence>
<gene>
    <name evidence="2" type="ORF">B0H17DRAFT_1337483</name>
</gene>
<protein>
    <submittedName>
        <fullName evidence="2">Uncharacterized protein</fullName>
    </submittedName>
</protein>
<comment type="caution">
    <text evidence="2">The sequence shown here is derived from an EMBL/GenBank/DDBJ whole genome shotgun (WGS) entry which is preliminary data.</text>
</comment>
<accession>A0AAD7CRF4</accession>
<feature type="compositionally biased region" description="Basic and acidic residues" evidence="1">
    <location>
        <begin position="340"/>
        <end position="351"/>
    </location>
</feature>
<evidence type="ECO:0000313" key="2">
    <source>
        <dbReference type="EMBL" id="KAJ7659884.1"/>
    </source>
</evidence>
<dbReference type="Proteomes" id="UP001221757">
    <property type="component" value="Unassembled WGS sequence"/>
</dbReference>
<name>A0AAD7CRF4_MYCRO</name>
<feature type="region of interest" description="Disordered" evidence="1">
    <location>
        <begin position="514"/>
        <end position="543"/>
    </location>
</feature>
<feature type="region of interest" description="Disordered" evidence="1">
    <location>
        <begin position="117"/>
        <end position="176"/>
    </location>
</feature>
<dbReference type="EMBL" id="JARKIE010000266">
    <property type="protein sequence ID" value="KAJ7659884.1"/>
    <property type="molecule type" value="Genomic_DNA"/>
</dbReference>
<evidence type="ECO:0000256" key="1">
    <source>
        <dbReference type="SAM" id="MobiDB-lite"/>
    </source>
</evidence>
<feature type="compositionally biased region" description="Low complexity" evidence="1">
    <location>
        <begin position="392"/>
        <end position="408"/>
    </location>
</feature>
<dbReference type="AlphaFoldDB" id="A0AAD7CRF4"/>
<evidence type="ECO:0000313" key="3">
    <source>
        <dbReference type="Proteomes" id="UP001221757"/>
    </source>
</evidence>
<organism evidence="2 3">
    <name type="scientific">Mycena rosella</name>
    <name type="common">Pink bonnet</name>
    <name type="synonym">Agaricus rosellus</name>
    <dbReference type="NCBI Taxonomy" id="1033263"/>
    <lineage>
        <taxon>Eukaryota</taxon>
        <taxon>Fungi</taxon>
        <taxon>Dikarya</taxon>
        <taxon>Basidiomycota</taxon>
        <taxon>Agaricomycotina</taxon>
        <taxon>Agaricomycetes</taxon>
        <taxon>Agaricomycetidae</taxon>
        <taxon>Agaricales</taxon>
        <taxon>Marasmiineae</taxon>
        <taxon>Mycenaceae</taxon>
        <taxon>Mycena</taxon>
    </lineage>
</organism>
<feature type="compositionally biased region" description="Basic residues" evidence="1">
    <location>
        <begin position="528"/>
        <end position="543"/>
    </location>
</feature>
<feature type="region of interest" description="Disordered" evidence="1">
    <location>
        <begin position="256"/>
        <end position="328"/>
    </location>
</feature>
<feature type="compositionally biased region" description="Basic and acidic residues" evidence="1">
    <location>
        <begin position="125"/>
        <end position="134"/>
    </location>
</feature>
<feature type="region of interest" description="Disordered" evidence="1">
    <location>
        <begin position="340"/>
        <end position="441"/>
    </location>
</feature>
<keyword evidence="3" id="KW-1185">Reference proteome</keyword>
<proteinExistence type="predicted"/>